<dbReference type="AlphaFoldDB" id="A0A1M4T7Y2"/>
<evidence type="ECO:0000313" key="3">
    <source>
        <dbReference type="Proteomes" id="UP000184480"/>
    </source>
</evidence>
<dbReference type="EMBL" id="FQUC01000001">
    <property type="protein sequence ID" value="SHE40520.1"/>
    <property type="molecule type" value="Genomic_DNA"/>
</dbReference>
<feature type="transmembrane region" description="Helical" evidence="1">
    <location>
        <begin position="41"/>
        <end position="61"/>
    </location>
</feature>
<dbReference type="Pfam" id="PF20460">
    <property type="entry name" value="DUF6713"/>
    <property type="match status" value="1"/>
</dbReference>
<name>A0A1M4T7Y2_9BACT</name>
<evidence type="ECO:0000313" key="2">
    <source>
        <dbReference type="EMBL" id="SHE40520.1"/>
    </source>
</evidence>
<dbReference type="RefSeq" id="WP_062175363.1">
    <property type="nucleotide sequence ID" value="NZ_BBXL01000001.1"/>
</dbReference>
<reference evidence="3" key="1">
    <citation type="submission" date="2016-11" db="EMBL/GenBank/DDBJ databases">
        <authorList>
            <person name="Varghese N."/>
            <person name="Submissions S."/>
        </authorList>
    </citation>
    <scope>NUCLEOTIDE SEQUENCE [LARGE SCALE GENOMIC DNA]</scope>
    <source>
        <strain evidence="3">DSM 27370</strain>
    </source>
</reference>
<keyword evidence="1" id="KW-1133">Transmembrane helix</keyword>
<gene>
    <name evidence="2" type="ORF">SAMN05444362_101259</name>
</gene>
<keyword evidence="1" id="KW-0812">Transmembrane</keyword>
<feature type="transmembrane region" description="Helical" evidence="1">
    <location>
        <begin position="99"/>
        <end position="118"/>
    </location>
</feature>
<evidence type="ECO:0000256" key="1">
    <source>
        <dbReference type="SAM" id="Phobius"/>
    </source>
</evidence>
<feature type="transmembrane region" description="Helical" evidence="1">
    <location>
        <begin position="68"/>
        <end position="87"/>
    </location>
</feature>
<protein>
    <submittedName>
        <fullName evidence="2">Uncharacterized protein</fullName>
    </submittedName>
</protein>
<accession>A0A1M4T7Y2</accession>
<proteinExistence type="predicted"/>
<organism evidence="2 3">
    <name type="scientific">Dysgonomonas macrotermitis</name>
    <dbReference type="NCBI Taxonomy" id="1346286"/>
    <lineage>
        <taxon>Bacteria</taxon>
        <taxon>Pseudomonadati</taxon>
        <taxon>Bacteroidota</taxon>
        <taxon>Bacteroidia</taxon>
        <taxon>Bacteroidales</taxon>
        <taxon>Dysgonomonadaceae</taxon>
        <taxon>Dysgonomonas</taxon>
    </lineage>
</organism>
<sequence length="119" mass="14219">MAEYFLFYIGLSLFLIHEMDAIRYKEWKMFPILSSLSEKQGYIIFVSFHIPIFVLIFWLITNASTIEIFAKIFDVFMIVHFLLHVIFLKHEKNKFKDKFSWSIITSIAICGILDIILFR</sequence>
<keyword evidence="1" id="KW-0472">Membrane</keyword>
<dbReference type="InterPro" id="IPR046559">
    <property type="entry name" value="DUF6713"/>
</dbReference>
<keyword evidence="3" id="KW-1185">Reference proteome</keyword>
<dbReference type="Proteomes" id="UP000184480">
    <property type="component" value="Unassembled WGS sequence"/>
</dbReference>